<dbReference type="GO" id="GO:0071978">
    <property type="term" value="P:bacterial-type flagellum-dependent swarming motility"/>
    <property type="evidence" value="ECO:0007669"/>
    <property type="project" value="TreeGrafter"/>
</dbReference>
<feature type="domain" description="Flagellar basal body rod protein N-terminal" evidence="6">
    <location>
        <begin position="3"/>
        <end position="33"/>
    </location>
</feature>
<comment type="similarity">
    <text evidence="2 5">Belongs to the flagella basal body rod proteins family.</text>
</comment>
<keyword evidence="10" id="KW-0282">Flagellum</keyword>
<dbReference type="Pfam" id="PF06429">
    <property type="entry name" value="Flg_bbr_C"/>
    <property type="match status" value="1"/>
</dbReference>
<evidence type="ECO:0000313" key="11">
    <source>
        <dbReference type="Proteomes" id="UP000033202"/>
    </source>
</evidence>
<dbReference type="STRING" id="1219043.SCH01S_39_00720"/>
<organism evidence="10 11">
    <name type="scientific">Sphingomonas changbaiensis NBRC 104936</name>
    <dbReference type="NCBI Taxonomy" id="1219043"/>
    <lineage>
        <taxon>Bacteria</taxon>
        <taxon>Pseudomonadati</taxon>
        <taxon>Pseudomonadota</taxon>
        <taxon>Alphaproteobacteria</taxon>
        <taxon>Sphingomonadales</taxon>
        <taxon>Sphingomonadaceae</taxon>
        <taxon>Sphingomonas</taxon>
    </lineage>
</organism>
<dbReference type="InterPro" id="IPR020013">
    <property type="entry name" value="Flagellar_FlgE/F/G"/>
</dbReference>
<name>A0A0E9MPT1_9SPHN</name>
<dbReference type="InterPro" id="IPR037925">
    <property type="entry name" value="FlgE/F/G-like"/>
</dbReference>
<dbReference type="Pfam" id="PF00460">
    <property type="entry name" value="Flg_bb_rod"/>
    <property type="match status" value="1"/>
</dbReference>
<feature type="domain" description="Flagellar hook protein FlgE/F/G-like D1" evidence="9">
    <location>
        <begin position="83"/>
        <end position="135"/>
    </location>
</feature>
<reference evidence="10 11" key="1">
    <citation type="submission" date="2015-04" db="EMBL/GenBank/DDBJ databases">
        <title>Whole genome shotgun sequence of Sphingomonas changbaiensis NBRC 104936.</title>
        <authorList>
            <person name="Katano-Makiyama Y."/>
            <person name="Hosoyama A."/>
            <person name="Hashimoto M."/>
            <person name="Noguchi M."/>
            <person name="Tsuchikane K."/>
            <person name="Ohji S."/>
            <person name="Yamazoe A."/>
            <person name="Ichikawa N."/>
            <person name="Kimura A."/>
            <person name="Fujita N."/>
        </authorList>
    </citation>
    <scope>NUCLEOTIDE SEQUENCE [LARGE SCALE GENOMIC DNA]</scope>
    <source>
        <strain evidence="10 11">NBRC 104936</strain>
    </source>
</reference>
<dbReference type="PANTHER" id="PTHR30435:SF1">
    <property type="entry name" value="FLAGELLAR HOOK PROTEIN FLGE"/>
    <property type="match status" value="1"/>
</dbReference>
<comment type="caution">
    <text evidence="10">The sequence shown here is derived from an EMBL/GenBank/DDBJ whole genome shotgun (WGS) entry which is preliminary data.</text>
</comment>
<evidence type="ECO:0000256" key="1">
    <source>
        <dbReference type="ARBA" id="ARBA00004117"/>
    </source>
</evidence>
<dbReference type="NCBIfam" id="TIGR03506">
    <property type="entry name" value="FlgEFG_subfam"/>
    <property type="match status" value="1"/>
</dbReference>
<accession>A0A0E9MPT1</accession>
<evidence type="ECO:0000256" key="5">
    <source>
        <dbReference type="RuleBase" id="RU362116"/>
    </source>
</evidence>
<evidence type="ECO:0000256" key="3">
    <source>
        <dbReference type="ARBA" id="ARBA00019015"/>
    </source>
</evidence>
<gene>
    <name evidence="10" type="primary">flgE</name>
    <name evidence="10" type="ORF">SCH01S_39_00720</name>
</gene>
<dbReference type="EMBL" id="BBWU01000039">
    <property type="protein sequence ID" value="GAO39787.1"/>
    <property type="molecule type" value="Genomic_DNA"/>
</dbReference>
<keyword evidence="11" id="KW-1185">Reference proteome</keyword>
<comment type="subcellular location">
    <subcellularLocation>
        <location evidence="1 5">Bacterial flagellum basal body</location>
    </subcellularLocation>
</comment>
<evidence type="ECO:0000259" key="6">
    <source>
        <dbReference type="Pfam" id="PF00460"/>
    </source>
</evidence>
<proteinExistence type="inferred from homology"/>
<protein>
    <recommendedName>
        <fullName evidence="3 5">Flagellar hook protein FlgE</fullName>
    </recommendedName>
</protein>
<keyword evidence="10" id="KW-0966">Cell projection</keyword>
<dbReference type="Pfam" id="PF22692">
    <property type="entry name" value="LlgE_F_G_D1"/>
    <property type="match status" value="1"/>
</dbReference>
<keyword evidence="10" id="KW-0969">Cilium</keyword>
<feature type="domain" description="Flagellar basal-body/hook protein C-terminal" evidence="7">
    <location>
        <begin position="389"/>
        <end position="433"/>
    </location>
</feature>
<dbReference type="InterPro" id="IPR053967">
    <property type="entry name" value="LlgE_F_G-like_D1"/>
</dbReference>
<dbReference type="Pfam" id="PF07559">
    <property type="entry name" value="FlgE_D2"/>
    <property type="match status" value="1"/>
</dbReference>
<evidence type="ECO:0000259" key="8">
    <source>
        <dbReference type="Pfam" id="PF07559"/>
    </source>
</evidence>
<sequence length="435" mass="45503">MSFYTSLSGLQGAQTELSTIAHNLANVSTNGFKRSRVEFGDVIASTATKSPNQLIGSGSYVKSIRQQFSQGGLQQSQSSLDLAISGEGFFVVKPNPNTSEVAFTRNGSFSVSADRLVTDSQGATVQVFPVDGSGTVVATSLDDTVSLRLPQTSGTPKATTQAKVSVNLSANAPIPANDPQWTAASPYAFSRFDPDTYNFASSTVIYDSVGNPNTLTNYYVRETQPGGAVTTSTWKCYSFVGGQQISADPTQPDPAVPLTMTFDSNGVLQTPAGPTTFATFTPPNAAPQDMTVDFSIATTQRPSAFSIIAQSQDGAPIGQLQGVTVDANGLVKASFSNGQNEALGKIVLAQFANPQGLRQIGNSYWSVSGLSGDATVGQPGESGFGNLMAGAIERSNVDITEELVGLIAAQRNFQANAKAIDTATQLSQTIINIRS</sequence>
<dbReference type="Gene3D" id="2.60.98.20">
    <property type="entry name" value="Flagellar hook protein FlgE"/>
    <property type="match status" value="1"/>
</dbReference>
<dbReference type="AlphaFoldDB" id="A0A0E9MPT1"/>
<dbReference type="RefSeq" id="WP_046348593.1">
    <property type="nucleotide sequence ID" value="NZ_BBWU01000039.1"/>
</dbReference>
<comment type="function">
    <text evidence="5">A flexible structure which links the flagellar filament to the drive apparatus in the basal body.</text>
</comment>
<dbReference type="InterPro" id="IPR001444">
    <property type="entry name" value="Flag_bb_rod_N"/>
</dbReference>
<dbReference type="GO" id="GO:0005829">
    <property type="term" value="C:cytosol"/>
    <property type="evidence" value="ECO:0007669"/>
    <property type="project" value="TreeGrafter"/>
</dbReference>
<evidence type="ECO:0000259" key="7">
    <source>
        <dbReference type="Pfam" id="PF06429"/>
    </source>
</evidence>
<dbReference type="SUPFAM" id="SSF117143">
    <property type="entry name" value="Flagellar hook protein flgE"/>
    <property type="match status" value="1"/>
</dbReference>
<keyword evidence="4 5" id="KW-0975">Bacterial flagellum</keyword>
<dbReference type="Proteomes" id="UP000033202">
    <property type="component" value="Unassembled WGS sequence"/>
</dbReference>
<evidence type="ECO:0000256" key="2">
    <source>
        <dbReference type="ARBA" id="ARBA00009677"/>
    </source>
</evidence>
<feature type="domain" description="Flagellar hook protein FlgE D2" evidence="8">
    <location>
        <begin position="183"/>
        <end position="314"/>
    </location>
</feature>
<dbReference type="InterPro" id="IPR010930">
    <property type="entry name" value="Flg_bb/hook_C_dom"/>
</dbReference>
<evidence type="ECO:0000256" key="4">
    <source>
        <dbReference type="ARBA" id="ARBA00023143"/>
    </source>
</evidence>
<dbReference type="InterPro" id="IPR011491">
    <property type="entry name" value="FlgE_D2"/>
</dbReference>
<dbReference type="InterPro" id="IPR037058">
    <property type="entry name" value="Falgellar_hook_FlgE_sf"/>
</dbReference>
<evidence type="ECO:0000259" key="9">
    <source>
        <dbReference type="Pfam" id="PF22692"/>
    </source>
</evidence>
<dbReference type="GO" id="GO:0009425">
    <property type="term" value="C:bacterial-type flagellum basal body"/>
    <property type="evidence" value="ECO:0007669"/>
    <property type="project" value="UniProtKB-SubCell"/>
</dbReference>
<evidence type="ECO:0000313" key="10">
    <source>
        <dbReference type="EMBL" id="GAO39787.1"/>
    </source>
</evidence>
<dbReference type="PANTHER" id="PTHR30435">
    <property type="entry name" value="FLAGELLAR PROTEIN"/>
    <property type="match status" value="1"/>
</dbReference>
<dbReference type="GO" id="GO:0009424">
    <property type="term" value="C:bacterial-type flagellum hook"/>
    <property type="evidence" value="ECO:0007669"/>
    <property type="project" value="TreeGrafter"/>
</dbReference>
<dbReference type="OrthoDB" id="8372879at2"/>